<dbReference type="InterPro" id="IPR012337">
    <property type="entry name" value="RNaseH-like_sf"/>
</dbReference>
<dbReference type="NCBIfam" id="NF000595">
    <property type="entry name" value="PRK00015.1-3"/>
    <property type="match status" value="1"/>
</dbReference>
<evidence type="ECO:0000256" key="10">
    <source>
        <dbReference type="ARBA" id="ARBA00022723"/>
    </source>
</evidence>
<dbReference type="EMBL" id="CP032382">
    <property type="protein sequence ID" value="AYB35408.1"/>
    <property type="molecule type" value="Genomic_DNA"/>
</dbReference>
<evidence type="ECO:0000256" key="6">
    <source>
        <dbReference type="ARBA" id="ARBA00012180"/>
    </source>
</evidence>
<dbReference type="HAMAP" id="MF_00052_B">
    <property type="entry name" value="RNase_HII_B"/>
    <property type="match status" value="1"/>
</dbReference>
<comment type="cofactor">
    <cofactor evidence="14 15">
        <name>Mn(2+)</name>
        <dbReference type="ChEBI" id="CHEBI:29035"/>
    </cofactor>
    <cofactor evidence="14 15">
        <name>Mg(2+)</name>
        <dbReference type="ChEBI" id="CHEBI:18420"/>
    </cofactor>
    <text evidence="14 15">Manganese or magnesium. Binds 1 divalent metal ion per monomer in the absence of substrate. May bind a second metal ion after substrate binding.</text>
</comment>
<gene>
    <name evidence="14" type="primary">rnhB</name>
    <name evidence="18" type="ORF">D4L85_04495</name>
</gene>
<evidence type="ECO:0000256" key="15">
    <source>
        <dbReference type="PROSITE-ProRule" id="PRU01319"/>
    </source>
</evidence>
<proteinExistence type="inferred from homology"/>
<dbReference type="InterPro" id="IPR001352">
    <property type="entry name" value="RNase_HII/HIII"/>
</dbReference>
<dbReference type="PANTHER" id="PTHR10954">
    <property type="entry name" value="RIBONUCLEASE H2 SUBUNIT A"/>
    <property type="match status" value="1"/>
</dbReference>
<dbReference type="GO" id="GO:0005737">
    <property type="term" value="C:cytoplasm"/>
    <property type="evidence" value="ECO:0007669"/>
    <property type="project" value="UniProtKB-SubCell"/>
</dbReference>
<keyword evidence="9 14" id="KW-0540">Nuclease</keyword>
<name>A0A385T2L8_9BACT</name>
<dbReference type="GO" id="GO:0030145">
    <property type="term" value="F:manganese ion binding"/>
    <property type="evidence" value="ECO:0007669"/>
    <property type="project" value="UniProtKB-UniRule"/>
</dbReference>
<keyword evidence="8 14" id="KW-0963">Cytoplasm</keyword>
<evidence type="ECO:0000256" key="3">
    <source>
        <dbReference type="ARBA" id="ARBA00004065"/>
    </source>
</evidence>
<dbReference type="EC" id="3.1.26.4" evidence="6 14"/>
<dbReference type="PANTHER" id="PTHR10954:SF18">
    <property type="entry name" value="RIBONUCLEASE HII"/>
    <property type="match status" value="1"/>
</dbReference>
<dbReference type="OrthoDB" id="9803420at2"/>
<dbReference type="Proteomes" id="UP000266183">
    <property type="component" value="Chromosome"/>
</dbReference>
<protein>
    <recommendedName>
        <fullName evidence="7 14">Ribonuclease HII</fullName>
        <shortName evidence="14">RNase HII</shortName>
        <ecNumber evidence="6 14">3.1.26.4</ecNumber>
    </recommendedName>
</protein>
<evidence type="ECO:0000256" key="11">
    <source>
        <dbReference type="ARBA" id="ARBA00022759"/>
    </source>
</evidence>
<feature type="binding site" evidence="14 15">
    <location>
        <position position="108"/>
    </location>
    <ligand>
        <name>a divalent metal cation</name>
        <dbReference type="ChEBI" id="CHEBI:60240"/>
    </ligand>
</feature>
<keyword evidence="10 14" id="KW-0479">Metal-binding</keyword>
<evidence type="ECO:0000313" key="19">
    <source>
        <dbReference type="Proteomes" id="UP000266183"/>
    </source>
</evidence>
<dbReference type="RefSeq" id="WP_119758655.1">
    <property type="nucleotide sequence ID" value="NZ_CP032382.1"/>
</dbReference>
<evidence type="ECO:0000256" key="5">
    <source>
        <dbReference type="ARBA" id="ARBA00007383"/>
    </source>
</evidence>
<keyword evidence="11 14" id="KW-0255">Endonuclease</keyword>
<evidence type="ECO:0000256" key="1">
    <source>
        <dbReference type="ARBA" id="ARBA00000077"/>
    </source>
</evidence>
<feature type="binding site" evidence="14 15">
    <location>
        <position position="17"/>
    </location>
    <ligand>
        <name>a divalent metal cation</name>
        <dbReference type="ChEBI" id="CHEBI:60240"/>
    </ligand>
</feature>
<accession>A0A385T2L8</accession>
<keyword evidence="19" id="KW-1185">Reference proteome</keyword>
<evidence type="ECO:0000256" key="8">
    <source>
        <dbReference type="ARBA" id="ARBA00022490"/>
    </source>
</evidence>
<dbReference type="AlphaFoldDB" id="A0A385T2L8"/>
<feature type="binding site" evidence="14 15">
    <location>
        <position position="16"/>
    </location>
    <ligand>
        <name>a divalent metal cation</name>
        <dbReference type="ChEBI" id="CHEBI:60240"/>
    </ligand>
</feature>
<evidence type="ECO:0000256" key="12">
    <source>
        <dbReference type="ARBA" id="ARBA00022801"/>
    </source>
</evidence>
<evidence type="ECO:0000259" key="17">
    <source>
        <dbReference type="PROSITE" id="PS51975"/>
    </source>
</evidence>
<dbReference type="Gene3D" id="3.30.420.10">
    <property type="entry name" value="Ribonuclease H-like superfamily/Ribonuclease H"/>
    <property type="match status" value="1"/>
</dbReference>
<reference evidence="19" key="1">
    <citation type="submission" date="2018-09" db="EMBL/GenBank/DDBJ databases">
        <title>Chryseolinea sp. KIS68-18 isolated from soil.</title>
        <authorList>
            <person name="Weon H.-Y."/>
            <person name="Kwon S.-W."/>
            <person name="Lee S.A."/>
        </authorList>
    </citation>
    <scope>NUCLEOTIDE SEQUENCE [LARGE SCALE GENOMIC DNA]</scope>
    <source>
        <strain evidence="19">KIS68-18</strain>
    </source>
</reference>
<comment type="catalytic activity">
    <reaction evidence="1 14 15 16">
        <text>Endonucleolytic cleavage to 5'-phosphomonoester.</text>
        <dbReference type="EC" id="3.1.26.4"/>
    </reaction>
</comment>
<evidence type="ECO:0000256" key="14">
    <source>
        <dbReference type="HAMAP-Rule" id="MF_00052"/>
    </source>
</evidence>
<dbReference type="SUPFAM" id="SSF53098">
    <property type="entry name" value="Ribonuclease H-like"/>
    <property type="match status" value="1"/>
</dbReference>
<dbReference type="InterPro" id="IPR022898">
    <property type="entry name" value="RNase_HII"/>
</dbReference>
<evidence type="ECO:0000256" key="7">
    <source>
        <dbReference type="ARBA" id="ARBA00019179"/>
    </source>
</evidence>
<dbReference type="PROSITE" id="PS51975">
    <property type="entry name" value="RNASE_H_2"/>
    <property type="match status" value="1"/>
</dbReference>
<evidence type="ECO:0000256" key="2">
    <source>
        <dbReference type="ARBA" id="ARBA00001946"/>
    </source>
</evidence>
<keyword evidence="13 14" id="KW-0464">Manganese</keyword>
<dbReference type="GO" id="GO:0004523">
    <property type="term" value="F:RNA-DNA hybrid ribonuclease activity"/>
    <property type="evidence" value="ECO:0007669"/>
    <property type="project" value="UniProtKB-UniRule"/>
</dbReference>
<dbReference type="InterPro" id="IPR024567">
    <property type="entry name" value="RNase_HII/HIII_dom"/>
</dbReference>
<comment type="cofactor">
    <cofactor evidence="2">
        <name>Mg(2+)</name>
        <dbReference type="ChEBI" id="CHEBI:18420"/>
    </cofactor>
</comment>
<comment type="similarity">
    <text evidence="5 14 16">Belongs to the RNase HII family.</text>
</comment>
<dbReference type="CDD" id="cd07182">
    <property type="entry name" value="RNase_HII_bacteria_HII_like"/>
    <property type="match status" value="1"/>
</dbReference>
<dbReference type="Pfam" id="PF01351">
    <property type="entry name" value="RNase_HII"/>
    <property type="match status" value="1"/>
</dbReference>
<dbReference type="InterPro" id="IPR036397">
    <property type="entry name" value="RNaseH_sf"/>
</dbReference>
<evidence type="ECO:0000313" key="18">
    <source>
        <dbReference type="EMBL" id="AYB35408.1"/>
    </source>
</evidence>
<comment type="function">
    <text evidence="3 14 16">Endonuclease that specifically degrades the RNA of RNA-DNA hybrids.</text>
</comment>
<dbReference type="KEGG" id="chk:D4L85_04495"/>
<keyword evidence="12 14" id="KW-0378">Hydrolase</keyword>
<evidence type="ECO:0000256" key="16">
    <source>
        <dbReference type="RuleBase" id="RU003515"/>
    </source>
</evidence>
<dbReference type="GO" id="GO:0043137">
    <property type="term" value="P:DNA replication, removal of RNA primer"/>
    <property type="evidence" value="ECO:0007669"/>
    <property type="project" value="TreeGrafter"/>
</dbReference>
<evidence type="ECO:0000256" key="9">
    <source>
        <dbReference type="ARBA" id="ARBA00022722"/>
    </source>
</evidence>
<dbReference type="GO" id="GO:0003723">
    <property type="term" value="F:RNA binding"/>
    <property type="evidence" value="ECO:0007669"/>
    <property type="project" value="UniProtKB-UniRule"/>
</dbReference>
<comment type="subcellular location">
    <subcellularLocation>
        <location evidence="4 14">Cytoplasm</location>
    </subcellularLocation>
</comment>
<evidence type="ECO:0000256" key="4">
    <source>
        <dbReference type="ARBA" id="ARBA00004496"/>
    </source>
</evidence>
<dbReference type="GO" id="GO:0006298">
    <property type="term" value="P:mismatch repair"/>
    <property type="evidence" value="ECO:0007669"/>
    <property type="project" value="TreeGrafter"/>
</dbReference>
<feature type="domain" description="RNase H type-2" evidence="17">
    <location>
        <begin position="10"/>
        <end position="198"/>
    </location>
</feature>
<organism evidence="18 19">
    <name type="scientific">Chryseolinea soli</name>
    <dbReference type="NCBI Taxonomy" id="2321403"/>
    <lineage>
        <taxon>Bacteria</taxon>
        <taxon>Pseudomonadati</taxon>
        <taxon>Bacteroidota</taxon>
        <taxon>Cytophagia</taxon>
        <taxon>Cytophagales</taxon>
        <taxon>Fulvivirgaceae</taxon>
        <taxon>Chryseolinea</taxon>
    </lineage>
</organism>
<dbReference type="GO" id="GO:0032299">
    <property type="term" value="C:ribonuclease H2 complex"/>
    <property type="evidence" value="ECO:0007669"/>
    <property type="project" value="TreeGrafter"/>
</dbReference>
<evidence type="ECO:0000256" key="13">
    <source>
        <dbReference type="ARBA" id="ARBA00023211"/>
    </source>
</evidence>
<sequence length="198" mass="22490">MLKSSFTKDLIEAGCDEAGRGCLAGPVVAAAVILPKKYRHKLLNDSKQLTKEEREKLREDIQRDAMAWAVGEIDHVEIDRINILNASFKAMHVALDKLTLRPELLLIDGNRFKPYGELRFECIIKGDGKYLSIAAASILAKTYRDDLMMRLAEDFPGYSWHTNVGYPTEAHRDGIRQLGITPHHRRSFTLLPDQLELF</sequence>